<evidence type="ECO:0000256" key="3">
    <source>
        <dbReference type="ARBA" id="ARBA00022490"/>
    </source>
</evidence>
<dbReference type="InterPro" id="IPR018866">
    <property type="entry name" value="Znf-4CXXC_R1"/>
</dbReference>
<evidence type="ECO:0000256" key="8">
    <source>
        <dbReference type="ARBA" id="ARBA00023163"/>
    </source>
</evidence>
<dbReference type="Proteomes" id="UP000743370">
    <property type="component" value="Unassembled WGS sequence"/>
</dbReference>
<feature type="domain" description="DDT" evidence="11">
    <location>
        <begin position="266"/>
        <end position="330"/>
    </location>
</feature>
<evidence type="ECO:0000256" key="7">
    <source>
        <dbReference type="ARBA" id="ARBA00023015"/>
    </source>
</evidence>
<evidence type="ECO:0000256" key="4">
    <source>
        <dbReference type="ARBA" id="ARBA00022499"/>
    </source>
</evidence>
<accession>A0A8T0JV22</accession>
<reference evidence="12 13" key="1">
    <citation type="submission" date="2020-05" db="EMBL/GenBank/DDBJ databases">
        <title>Vigna angularis (adzuki bean) Var. LongXiaoDou No. 4 denovo assembly.</title>
        <authorList>
            <person name="Xiang H."/>
        </authorList>
    </citation>
    <scope>NUCLEOTIDE SEQUENCE [LARGE SCALE GENOMIC DNA]</scope>
    <source>
        <tissue evidence="12">Leaf</tissue>
    </source>
</reference>
<comment type="subcellular location">
    <subcellularLocation>
        <location evidence="2">Cytoplasm</location>
    </subcellularLocation>
    <subcellularLocation>
        <location evidence="1">Nucleus</location>
    </subcellularLocation>
</comment>
<keyword evidence="5" id="KW-0597">Phosphoprotein</keyword>
<dbReference type="GO" id="GO:0005634">
    <property type="term" value="C:nucleus"/>
    <property type="evidence" value="ECO:0007669"/>
    <property type="project" value="UniProtKB-SubCell"/>
</dbReference>
<keyword evidence="10" id="KW-0175">Coiled coil</keyword>
<dbReference type="Pfam" id="PF10497">
    <property type="entry name" value="zf-4CXXC_R1"/>
    <property type="match status" value="2"/>
</dbReference>
<dbReference type="EMBL" id="JABFOF010000008">
    <property type="protein sequence ID" value="KAG2384522.1"/>
    <property type="molecule type" value="Genomic_DNA"/>
</dbReference>
<dbReference type="SMART" id="SM00571">
    <property type="entry name" value="DDT"/>
    <property type="match status" value="1"/>
</dbReference>
<dbReference type="InterPro" id="IPR040221">
    <property type="entry name" value="CDCA7/CDA7L"/>
</dbReference>
<feature type="coiled-coil region" evidence="10">
    <location>
        <begin position="414"/>
        <end position="441"/>
    </location>
</feature>
<keyword evidence="8" id="KW-0804">Transcription</keyword>
<name>A0A8T0JV22_PHAAN</name>
<proteinExistence type="predicted"/>
<keyword evidence="6" id="KW-0832">Ubl conjugation</keyword>
<evidence type="ECO:0000259" key="11">
    <source>
        <dbReference type="PROSITE" id="PS50827"/>
    </source>
</evidence>
<evidence type="ECO:0000313" key="13">
    <source>
        <dbReference type="Proteomes" id="UP000743370"/>
    </source>
</evidence>
<keyword evidence="4" id="KW-1017">Isopeptide bond</keyword>
<evidence type="ECO:0000313" key="12">
    <source>
        <dbReference type="EMBL" id="KAG2384522.1"/>
    </source>
</evidence>
<dbReference type="GO" id="GO:0006355">
    <property type="term" value="P:regulation of DNA-templated transcription"/>
    <property type="evidence" value="ECO:0007669"/>
    <property type="project" value="InterPro"/>
</dbReference>
<evidence type="ECO:0000256" key="5">
    <source>
        <dbReference type="ARBA" id="ARBA00022553"/>
    </source>
</evidence>
<dbReference type="PROSITE" id="PS50827">
    <property type="entry name" value="DDT"/>
    <property type="match status" value="1"/>
</dbReference>
<dbReference type="PANTHER" id="PTHR31169:SF8">
    <property type="entry name" value="ZINC-FINGER DOMAIN OF MONOAMINE-OXIDASE A REPRESSOR R1 PROTEIN"/>
    <property type="match status" value="1"/>
</dbReference>
<evidence type="ECO:0000256" key="2">
    <source>
        <dbReference type="ARBA" id="ARBA00004496"/>
    </source>
</evidence>
<evidence type="ECO:0000256" key="10">
    <source>
        <dbReference type="SAM" id="Coils"/>
    </source>
</evidence>
<dbReference type="InterPro" id="IPR018501">
    <property type="entry name" value="DDT_dom"/>
</dbReference>
<evidence type="ECO:0000256" key="1">
    <source>
        <dbReference type="ARBA" id="ARBA00004123"/>
    </source>
</evidence>
<dbReference type="GO" id="GO:0005737">
    <property type="term" value="C:cytoplasm"/>
    <property type="evidence" value="ECO:0007669"/>
    <property type="project" value="UniProtKB-SubCell"/>
</dbReference>
<evidence type="ECO:0000256" key="9">
    <source>
        <dbReference type="ARBA" id="ARBA00023242"/>
    </source>
</evidence>
<gene>
    <name evidence="12" type="ORF">HKW66_Vig0147140</name>
</gene>
<keyword evidence="3" id="KW-0963">Cytoplasm</keyword>
<dbReference type="AlphaFoldDB" id="A0A8T0JV22"/>
<dbReference type="PANTHER" id="PTHR31169">
    <property type="entry name" value="OS05G0300700 PROTEIN"/>
    <property type="match status" value="1"/>
</dbReference>
<keyword evidence="7" id="KW-0805">Transcription regulation</keyword>
<keyword evidence="9" id="KW-0539">Nucleus</keyword>
<sequence length="557" mass="62939">MDVILSSAQTKNSEDVVASPPIQIGGTGKSCHQCRQKKENFAATCKNIKKSKNCPIKYCHKCLLTSVICLALPLRKKSELGYCYIPSYHMQHSKDIYEAMGTVQGHRGAQGLVTGIPHEILYLVRTGYGENAEEVAQLAYWTCPKCRGICNCSLCQKRRGEQPTGPLYHSAKESGFKSVAEMLAMKKNLETSNPLNEGNLKKEPEVFLSGELGNEYFSDANVTEVCTKDDSGENFGMNLERETIAEEILLPPGMELKEIFGIELPPKDVGNALQILEFCRVFGKALDLKEGEAEAIFKELINEEIMDEHNSSLIQFHIKLLGLIVSNSKKESPSFSTKNETNSWLKHLEDLIMQSYHLLNDFPLDWFQEGISGYYKLDLSKKFKLMTLLCDEVLNTQKLRSYIQDENSRHAKVVKETKLKIAAAKEKIKCLAQKLQNENAKVSSIPGEEHDAHIKIRTEVDEAHIEMLRLKSTDKSGCDATRINPEFVDNNGMTFWKLQSYNDESVLLLQDMKIQDETATLPEESWFVYGLPKKDEIDKYISSRAKRLKSLNSQKSL</sequence>
<protein>
    <recommendedName>
        <fullName evidence="11">DDT domain-containing protein</fullName>
    </recommendedName>
</protein>
<comment type="caution">
    <text evidence="12">The sequence shown here is derived from an EMBL/GenBank/DDBJ whole genome shotgun (WGS) entry which is preliminary data.</text>
</comment>
<organism evidence="12 13">
    <name type="scientific">Phaseolus angularis</name>
    <name type="common">Azuki bean</name>
    <name type="synonym">Vigna angularis</name>
    <dbReference type="NCBI Taxonomy" id="3914"/>
    <lineage>
        <taxon>Eukaryota</taxon>
        <taxon>Viridiplantae</taxon>
        <taxon>Streptophyta</taxon>
        <taxon>Embryophyta</taxon>
        <taxon>Tracheophyta</taxon>
        <taxon>Spermatophyta</taxon>
        <taxon>Magnoliopsida</taxon>
        <taxon>eudicotyledons</taxon>
        <taxon>Gunneridae</taxon>
        <taxon>Pentapetalae</taxon>
        <taxon>rosids</taxon>
        <taxon>fabids</taxon>
        <taxon>Fabales</taxon>
        <taxon>Fabaceae</taxon>
        <taxon>Papilionoideae</taxon>
        <taxon>50 kb inversion clade</taxon>
        <taxon>NPAAA clade</taxon>
        <taxon>indigoferoid/millettioid clade</taxon>
        <taxon>Phaseoleae</taxon>
        <taxon>Vigna</taxon>
    </lineage>
</organism>
<evidence type="ECO:0000256" key="6">
    <source>
        <dbReference type="ARBA" id="ARBA00022843"/>
    </source>
</evidence>